<dbReference type="Gene3D" id="1.25.40.10">
    <property type="entry name" value="Tetratricopeptide repeat domain"/>
    <property type="match status" value="1"/>
</dbReference>
<gene>
    <name evidence="3" type="ordered locus">Halhy_1291</name>
</gene>
<dbReference type="OrthoDB" id="2473397at2"/>
<dbReference type="STRING" id="760192.Halhy_1291"/>
<evidence type="ECO:0000313" key="3">
    <source>
        <dbReference type="EMBL" id="AEE49186.1"/>
    </source>
</evidence>
<dbReference type="InterPro" id="IPR011990">
    <property type="entry name" value="TPR-like_helical_dom_sf"/>
</dbReference>
<dbReference type="SUPFAM" id="SSF48452">
    <property type="entry name" value="TPR-like"/>
    <property type="match status" value="1"/>
</dbReference>
<name>F4KV20_HALH1</name>
<organism evidence="3 4">
    <name type="scientific">Haliscomenobacter hydrossis (strain ATCC 27775 / DSM 1100 / LMG 10767 / O)</name>
    <dbReference type="NCBI Taxonomy" id="760192"/>
    <lineage>
        <taxon>Bacteria</taxon>
        <taxon>Pseudomonadati</taxon>
        <taxon>Bacteroidota</taxon>
        <taxon>Saprospiria</taxon>
        <taxon>Saprospirales</taxon>
        <taxon>Haliscomenobacteraceae</taxon>
        <taxon>Haliscomenobacter</taxon>
    </lineage>
</organism>
<dbReference type="RefSeq" id="WP_013763740.1">
    <property type="nucleotide sequence ID" value="NC_015510.1"/>
</dbReference>
<sequence>MLSLKPIILSTILGVVTFGTVLAQVDHCQMYAGILRKADSLSQAGSYVAAIKTYRAARVACPVKIYETDLRIERIVYRLIQMREQALQRRDELLQQMALLEKDLQRARYNEEAAEKKERIMRKIAEQDKQEGLQDPGTSPVFTTSSVAAKDPWDLLRTGHYQEALTLLEAAAFANPQDSLSLMRLAHANLFNGQIETAESIYRVLKPLPYRSANYNSFAEAYLKDFNALENAESALGNGQVIPLPVRDAYLRIRTDLENYAQALVLAAEEKTKSKIVATELAAEKTENMPPPSVAVETDLPGQDTSRQEQIETNENTEMVGENASNLEASTASKSGLKTRGATHSREKLEEDRPLPPAPDFVLKSLINTEIENKTTRAVNNPGEPSGYIVFIGDFDLNDYYAQRTLKRVRDQYGIQEARIRYFSEVLKYRVVVGEFSTKEEAAQYTLSFEQKYRERVWMGVLY</sequence>
<protein>
    <recommendedName>
        <fullName evidence="5">Sporulation domain-containing protein</fullName>
    </recommendedName>
</protein>
<evidence type="ECO:0000256" key="1">
    <source>
        <dbReference type="SAM" id="Coils"/>
    </source>
</evidence>
<keyword evidence="4" id="KW-1185">Reference proteome</keyword>
<feature type="compositionally biased region" description="Polar residues" evidence="2">
    <location>
        <begin position="311"/>
        <end position="336"/>
    </location>
</feature>
<reference evidence="3 4" key="1">
    <citation type="journal article" date="2011" name="Stand. Genomic Sci.">
        <title>Complete genome sequence of Haliscomenobacter hydrossis type strain (O).</title>
        <authorList>
            <consortium name="US DOE Joint Genome Institute (JGI-PGF)"/>
            <person name="Daligault H."/>
            <person name="Lapidus A."/>
            <person name="Zeytun A."/>
            <person name="Nolan M."/>
            <person name="Lucas S."/>
            <person name="Del Rio T.G."/>
            <person name="Tice H."/>
            <person name="Cheng J.F."/>
            <person name="Tapia R."/>
            <person name="Han C."/>
            <person name="Goodwin L."/>
            <person name="Pitluck S."/>
            <person name="Liolios K."/>
            <person name="Pagani I."/>
            <person name="Ivanova N."/>
            <person name="Huntemann M."/>
            <person name="Mavromatis K."/>
            <person name="Mikhailova N."/>
            <person name="Pati A."/>
            <person name="Chen A."/>
            <person name="Palaniappan K."/>
            <person name="Land M."/>
            <person name="Hauser L."/>
            <person name="Brambilla E.M."/>
            <person name="Rohde M."/>
            <person name="Verbarg S."/>
            <person name="Goker M."/>
            <person name="Bristow J."/>
            <person name="Eisen J.A."/>
            <person name="Markowitz V."/>
            <person name="Hugenholtz P."/>
            <person name="Kyrpides N.C."/>
            <person name="Klenk H.P."/>
            <person name="Woyke T."/>
        </authorList>
    </citation>
    <scope>NUCLEOTIDE SEQUENCE [LARGE SCALE GENOMIC DNA]</scope>
    <source>
        <strain evidence="4">ATCC 27775 / DSM 1100 / LMG 10767 / O</strain>
    </source>
</reference>
<feature type="region of interest" description="Disordered" evidence="2">
    <location>
        <begin position="282"/>
        <end position="355"/>
    </location>
</feature>
<accession>F4KV20</accession>
<evidence type="ECO:0000313" key="4">
    <source>
        <dbReference type="Proteomes" id="UP000008461"/>
    </source>
</evidence>
<dbReference type="KEGG" id="hhy:Halhy_1291"/>
<dbReference type="Proteomes" id="UP000008461">
    <property type="component" value="Chromosome"/>
</dbReference>
<proteinExistence type="predicted"/>
<evidence type="ECO:0008006" key="5">
    <source>
        <dbReference type="Google" id="ProtNLM"/>
    </source>
</evidence>
<feature type="coiled-coil region" evidence="1">
    <location>
        <begin position="83"/>
        <end position="130"/>
    </location>
</feature>
<dbReference type="eggNOG" id="COG0457">
    <property type="taxonomic scope" value="Bacteria"/>
</dbReference>
<dbReference type="EMBL" id="CP002691">
    <property type="protein sequence ID" value="AEE49186.1"/>
    <property type="molecule type" value="Genomic_DNA"/>
</dbReference>
<feature type="compositionally biased region" description="Basic and acidic residues" evidence="2">
    <location>
        <begin position="344"/>
        <end position="354"/>
    </location>
</feature>
<dbReference type="AlphaFoldDB" id="F4KV20"/>
<dbReference type="HOGENOM" id="CLU_590198_0_0_10"/>
<keyword evidence="1" id="KW-0175">Coiled coil</keyword>
<reference key="2">
    <citation type="submission" date="2011-04" db="EMBL/GenBank/DDBJ databases">
        <title>Complete sequence of chromosome of Haliscomenobacter hydrossis DSM 1100.</title>
        <authorList>
            <consortium name="US DOE Joint Genome Institute (JGI-PGF)"/>
            <person name="Lucas S."/>
            <person name="Han J."/>
            <person name="Lapidus A."/>
            <person name="Bruce D."/>
            <person name="Goodwin L."/>
            <person name="Pitluck S."/>
            <person name="Peters L."/>
            <person name="Kyrpides N."/>
            <person name="Mavromatis K."/>
            <person name="Ivanova N."/>
            <person name="Ovchinnikova G."/>
            <person name="Pagani I."/>
            <person name="Daligault H."/>
            <person name="Detter J.C."/>
            <person name="Han C."/>
            <person name="Land M."/>
            <person name="Hauser L."/>
            <person name="Markowitz V."/>
            <person name="Cheng J.-F."/>
            <person name="Hugenholtz P."/>
            <person name="Woyke T."/>
            <person name="Wu D."/>
            <person name="Verbarg S."/>
            <person name="Frueling A."/>
            <person name="Brambilla E."/>
            <person name="Klenk H.-P."/>
            <person name="Eisen J.A."/>
        </authorList>
    </citation>
    <scope>NUCLEOTIDE SEQUENCE</scope>
    <source>
        <strain>DSM 1100</strain>
    </source>
</reference>
<evidence type="ECO:0000256" key="2">
    <source>
        <dbReference type="SAM" id="MobiDB-lite"/>
    </source>
</evidence>